<evidence type="ECO:0000313" key="3">
    <source>
        <dbReference type="Proteomes" id="UP000320762"/>
    </source>
</evidence>
<evidence type="ECO:0000256" key="1">
    <source>
        <dbReference type="SAM" id="MobiDB-lite"/>
    </source>
</evidence>
<organism evidence="2 3">
    <name type="scientific">Schizophyllum amplum</name>
    <dbReference type="NCBI Taxonomy" id="97359"/>
    <lineage>
        <taxon>Eukaryota</taxon>
        <taxon>Fungi</taxon>
        <taxon>Dikarya</taxon>
        <taxon>Basidiomycota</taxon>
        <taxon>Agaricomycotina</taxon>
        <taxon>Agaricomycetes</taxon>
        <taxon>Agaricomycetidae</taxon>
        <taxon>Agaricales</taxon>
        <taxon>Schizophyllaceae</taxon>
        <taxon>Schizophyllum</taxon>
    </lineage>
</organism>
<dbReference type="AlphaFoldDB" id="A0A550CR51"/>
<evidence type="ECO:0000313" key="2">
    <source>
        <dbReference type="EMBL" id="TRM67275.1"/>
    </source>
</evidence>
<proteinExistence type="predicted"/>
<protein>
    <submittedName>
        <fullName evidence="2">Uncharacterized protein</fullName>
    </submittedName>
</protein>
<dbReference type="Proteomes" id="UP000320762">
    <property type="component" value="Unassembled WGS sequence"/>
</dbReference>
<dbReference type="EMBL" id="VDMD01000003">
    <property type="protein sequence ID" value="TRM67275.1"/>
    <property type="molecule type" value="Genomic_DNA"/>
</dbReference>
<dbReference type="OrthoDB" id="10374257at2759"/>
<gene>
    <name evidence="2" type="ORF">BD626DRAFT_485366</name>
</gene>
<feature type="region of interest" description="Disordered" evidence="1">
    <location>
        <begin position="1"/>
        <end position="22"/>
    </location>
</feature>
<accession>A0A550CR51</accession>
<comment type="caution">
    <text evidence="2">The sequence shown here is derived from an EMBL/GenBank/DDBJ whole genome shotgun (WGS) entry which is preliminary data.</text>
</comment>
<name>A0A550CR51_9AGAR</name>
<reference evidence="2 3" key="1">
    <citation type="journal article" date="2019" name="New Phytol.">
        <title>Comparative genomics reveals unique wood-decay strategies and fruiting body development in the Schizophyllaceae.</title>
        <authorList>
            <person name="Almasi E."/>
            <person name="Sahu N."/>
            <person name="Krizsan K."/>
            <person name="Balint B."/>
            <person name="Kovacs G.M."/>
            <person name="Kiss B."/>
            <person name="Cseklye J."/>
            <person name="Drula E."/>
            <person name="Henrissat B."/>
            <person name="Nagy I."/>
            <person name="Chovatia M."/>
            <person name="Adam C."/>
            <person name="LaButti K."/>
            <person name="Lipzen A."/>
            <person name="Riley R."/>
            <person name="Grigoriev I.V."/>
            <person name="Nagy L.G."/>
        </authorList>
    </citation>
    <scope>NUCLEOTIDE SEQUENCE [LARGE SCALE GENOMIC DNA]</scope>
    <source>
        <strain evidence="2 3">NL-1724</strain>
    </source>
</reference>
<keyword evidence="3" id="KW-1185">Reference proteome</keyword>
<sequence>MSPGAPVPSSSISPPRTSAKKRANAKIHSFSTSAGLVKYIYVGKPANNGRNVLQRVEDLIADPYIKSFGPHDVVCAGCDYPFATSNGSANAGIYKYSTGGWRKHQCNRLLDWKDPFSPRKLTPEMAAEFAHSRMVSRDRALAHLVEVDQIERVYY</sequence>